<feature type="domain" description="Xylose isomerase-like TIM barrel" evidence="1">
    <location>
        <begin position="69"/>
        <end position="297"/>
    </location>
</feature>
<dbReference type="EMBL" id="JBHSAV010000009">
    <property type="protein sequence ID" value="MFC3975608.1"/>
    <property type="molecule type" value="Genomic_DNA"/>
</dbReference>
<dbReference type="InterPro" id="IPR006311">
    <property type="entry name" value="TAT_signal"/>
</dbReference>
<dbReference type="InterPro" id="IPR013022">
    <property type="entry name" value="Xyl_isomerase-like_TIM-brl"/>
</dbReference>
<gene>
    <name evidence="2" type="ORF">ACFOUP_04390</name>
</gene>
<name>A0ABV8EKF4_9BACT</name>
<dbReference type="Gene3D" id="3.20.20.150">
    <property type="entry name" value="Divalent-metal-dependent TIM barrel enzymes"/>
    <property type="match status" value="1"/>
</dbReference>
<dbReference type="PANTHER" id="PTHR12110">
    <property type="entry name" value="HYDROXYPYRUVATE ISOMERASE"/>
    <property type="match status" value="1"/>
</dbReference>
<evidence type="ECO:0000313" key="3">
    <source>
        <dbReference type="Proteomes" id="UP001595766"/>
    </source>
</evidence>
<dbReference type="Proteomes" id="UP001595766">
    <property type="component" value="Unassembled WGS sequence"/>
</dbReference>
<evidence type="ECO:0000313" key="2">
    <source>
        <dbReference type="EMBL" id="MFC3975608.1"/>
    </source>
</evidence>
<dbReference type="Pfam" id="PF01261">
    <property type="entry name" value="AP_endonuc_2"/>
    <property type="match status" value="1"/>
</dbReference>
<dbReference type="PANTHER" id="PTHR12110:SF41">
    <property type="entry name" value="INOSOSE DEHYDRATASE"/>
    <property type="match status" value="1"/>
</dbReference>
<dbReference type="InterPro" id="IPR036237">
    <property type="entry name" value="Xyl_isomerase-like_sf"/>
</dbReference>
<reference evidence="3" key="1">
    <citation type="journal article" date="2019" name="Int. J. Syst. Evol. Microbiol.">
        <title>The Global Catalogue of Microorganisms (GCM) 10K type strain sequencing project: providing services to taxonomists for standard genome sequencing and annotation.</title>
        <authorList>
            <consortium name="The Broad Institute Genomics Platform"/>
            <consortium name="The Broad Institute Genome Sequencing Center for Infectious Disease"/>
            <person name="Wu L."/>
            <person name="Ma J."/>
        </authorList>
    </citation>
    <scope>NUCLEOTIDE SEQUENCE [LARGE SCALE GENOMIC DNA]</scope>
    <source>
        <strain evidence="3">CECT 8551</strain>
    </source>
</reference>
<protein>
    <submittedName>
        <fullName evidence="2">Sugar phosphate isomerase/epimerase family protein</fullName>
    </submittedName>
</protein>
<keyword evidence="3" id="KW-1185">Reference proteome</keyword>
<dbReference type="GO" id="GO:0016853">
    <property type="term" value="F:isomerase activity"/>
    <property type="evidence" value="ECO:0007669"/>
    <property type="project" value="UniProtKB-KW"/>
</dbReference>
<dbReference type="SUPFAM" id="SSF51658">
    <property type="entry name" value="Xylose isomerase-like"/>
    <property type="match status" value="1"/>
</dbReference>
<evidence type="ECO:0000259" key="1">
    <source>
        <dbReference type="Pfam" id="PF01261"/>
    </source>
</evidence>
<keyword evidence="2" id="KW-0413">Isomerase</keyword>
<sequence>MKNRRKFLQVSAALGIGALLPLQFCSPKKESGNSNEESKFSSSSGNLGPFGIQLWSVKEDMMKDPKATIEALASYGYKYIESCNLGKGIFWGMKNTEFKDLMDSLNIEIIASHTNTFENLEQQAREAGEIGMKYLINPYVGPQKSMDDFKRLADEFNKQGEICKQNGLKFAYHNHGYTFDELDGEIPQKYLIENTDADLVNYELDLYWVYTAGEDPINWIEKYPNRFPLGHVKDRLKEADESQLDASTLIGEGSIDYAKIINTAKNKGMEYFMVEQEKFDGLTPMEAAEKNANYMRNLTI</sequence>
<comment type="caution">
    <text evidence="2">The sequence shown here is derived from an EMBL/GenBank/DDBJ whole genome shotgun (WGS) entry which is preliminary data.</text>
</comment>
<dbReference type="InterPro" id="IPR050312">
    <property type="entry name" value="IolE/XylAMocC-like"/>
</dbReference>
<organism evidence="2 3">
    <name type="scientific">Belliella kenyensis</name>
    <dbReference type="NCBI Taxonomy" id="1472724"/>
    <lineage>
        <taxon>Bacteria</taxon>
        <taxon>Pseudomonadati</taxon>
        <taxon>Bacteroidota</taxon>
        <taxon>Cytophagia</taxon>
        <taxon>Cytophagales</taxon>
        <taxon>Cyclobacteriaceae</taxon>
        <taxon>Belliella</taxon>
    </lineage>
</organism>
<accession>A0ABV8EKF4</accession>
<dbReference type="RefSeq" id="WP_241296519.1">
    <property type="nucleotide sequence ID" value="NZ_JAKZGR010000014.1"/>
</dbReference>
<proteinExistence type="predicted"/>
<dbReference type="PROSITE" id="PS51318">
    <property type="entry name" value="TAT"/>
    <property type="match status" value="1"/>
</dbReference>